<evidence type="ECO:0000259" key="11">
    <source>
        <dbReference type="PROSITE" id="PS50893"/>
    </source>
</evidence>
<dbReference type="InterPro" id="IPR003439">
    <property type="entry name" value="ABC_transporter-like_ATP-bd"/>
</dbReference>
<name>A0ABU0E4C6_9FIRM</name>
<feature type="transmembrane region" description="Helical" evidence="10">
    <location>
        <begin position="636"/>
        <end position="669"/>
    </location>
</feature>
<feature type="transmembrane region" description="Helical" evidence="10">
    <location>
        <begin position="735"/>
        <end position="755"/>
    </location>
</feature>
<dbReference type="Pfam" id="PF00005">
    <property type="entry name" value="ABC_tran"/>
    <property type="match status" value="1"/>
</dbReference>
<dbReference type="PANTHER" id="PTHR42798">
    <property type="entry name" value="LIPOPROTEIN-RELEASING SYSTEM ATP-BINDING PROTEIN LOLD"/>
    <property type="match status" value="1"/>
</dbReference>
<dbReference type="InterPro" id="IPR017911">
    <property type="entry name" value="MacB-like_ATP-bd"/>
</dbReference>
<dbReference type="InterPro" id="IPR017871">
    <property type="entry name" value="ABC_transporter-like_CS"/>
</dbReference>
<gene>
    <name evidence="12" type="ORF">J2S15_002482</name>
</gene>
<dbReference type="RefSeq" id="WP_307408716.1">
    <property type="nucleotide sequence ID" value="NZ_JAUSUR010000004.1"/>
</dbReference>
<dbReference type="SUPFAM" id="SSF52540">
    <property type="entry name" value="P-loop containing nucleoside triphosphate hydrolases"/>
    <property type="match status" value="1"/>
</dbReference>
<feature type="transmembrane region" description="Helical" evidence="10">
    <location>
        <begin position="263"/>
        <end position="282"/>
    </location>
</feature>
<evidence type="ECO:0000256" key="3">
    <source>
        <dbReference type="ARBA" id="ARBA00022475"/>
    </source>
</evidence>
<reference evidence="12 13" key="1">
    <citation type="submission" date="2023-07" db="EMBL/GenBank/DDBJ databases">
        <title>Genomic Encyclopedia of Type Strains, Phase IV (KMG-IV): sequencing the most valuable type-strain genomes for metagenomic binning, comparative biology and taxonomic classification.</title>
        <authorList>
            <person name="Goeker M."/>
        </authorList>
    </citation>
    <scope>NUCLEOTIDE SEQUENCE [LARGE SCALE GENOMIC DNA]</scope>
    <source>
        <strain evidence="12 13">DSM 16784</strain>
    </source>
</reference>
<dbReference type="PROSITE" id="PS50893">
    <property type="entry name" value="ABC_TRANSPORTER_2"/>
    <property type="match status" value="1"/>
</dbReference>
<evidence type="ECO:0000256" key="10">
    <source>
        <dbReference type="SAM" id="Phobius"/>
    </source>
</evidence>
<dbReference type="EMBL" id="JAUSUR010000004">
    <property type="protein sequence ID" value="MDQ0361732.1"/>
    <property type="molecule type" value="Genomic_DNA"/>
</dbReference>
<feature type="transmembrane region" description="Helical" evidence="10">
    <location>
        <begin position="690"/>
        <end position="715"/>
    </location>
</feature>
<sequence length="772" mass="84775">MLKLEKIRKSYKTGDFVQDALKSVSLSFRKNEFVAILGQSGSGKTTMLNIVGGLDRYDSGDLIINNKSTKNFKDKDWDAYRNNCIGFVFQSYNLISHISVLANIEMGMTLSGVGSSTRKAKALEVLERVGLKEHAHKKPSQLSGGQMQRVAIARALANDPDIILADEPTGALDSETSVQIMELIQEIAKDKLVIMVTHNPELADTYANRIINLKDGNVVDDSNPIKDNEDDKTNFNIRKTAMSYLTALKLSFNNIRTKKGRTILTSFASSIGIIGIALILALSNGFQMQIDAFEQDSLSQMPITISQQAMQLDSDTMSSMSGSSDNEKYPTAKDVIVQEDMMESMMHTNKITDDYIEYIEKLDQKYVAGIAYQKTTVMNIVTHSEKNGYSQIDFSSQFDQWTLLPTPPEDSTDNGIVNKLYDTLAGEVDETKPGIVLQVDSSNQVSSAALKQLGFDVEGDEKISFEDIMNKEVKVVLNDDYYTQVGDYFMMNNNYEVMYNSDNTITLKVQAIIRGKEDKEMITNGSGLAYTSAIVDEIISKNENSAIVKAQEGKDYNVLSGQPFDTAEGSTNTKETMMGYLGAQSTPVAVYVYPRDFDSKDKVVEYLDAYNEGKDADDTVQYTDMAAMISSLSGDIMSAITIVLIAFSAISLVVSSIMIGIITYISVLERTKEIGILRALGARKKDITRVFNAETFIIGLCSGLIGIGIAQLLTIPANSIIESMSGLANVAQLNPIHALILIAISMILTLIGGFIPAKLAAKKDPVEALRSE</sequence>
<evidence type="ECO:0000256" key="2">
    <source>
        <dbReference type="ARBA" id="ARBA00022448"/>
    </source>
</evidence>
<accession>A0ABU0E4C6</accession>
<comment type="caution">
    <text evidence="12">The sequence shown here is derived from an EMBL/GenBank/DDBJ whole genome shotgun (WGS) entry which is preliminary data.</text>
</comment>
<dbReference type="PROSITE" id="PS00211">
    <property type="entry name" value="ABC_TRANSPORTER_1"/>
    <property type="match status" value="1"/>
</dbReference>
<evidence type="ECO:0000256" key="8">
    <source>
        <dbReference type="ARBA" id="ARBA00023136"/>
    </source>
</evidence>
<keyword evidence="3" id="KW-1003">Cell membrane</keyword>
<evidence type="ECO:0000256" key="4">
    <source>
        <dbReference type="ARBA" id="ARBA00022692"/>
    </source>
</evidence>
<evidence type="ECO:0000256" key="9">
    <source>
        <dbReference type="ARBA" id="ARBA00038388"/>
    </source>
</evidence>
<evidence type="ECO:0000256" key="1">
    <source>
        <dbReference type="ARBA" id="ARBA00004429"/>
    </source>
</evidence>
<feature type="domain" description="ABC transporter" evidence="11">
    <location>
        <begin position="2"/>
        <end position="240"/>
    </location>
</feature>
<dbReference type="SMART" id="SM00382">
    <property type="entry name" value="AAA"/>
    <property type="match status" value="1"/>
</dbReference>
<keyword evidence="4 10" id="KW-0812">Transmembrane</keyword>
<dbReference type="Pfam" id="PF02687">
    <property type="entry name" value="FtsX"/>
    <property type="match status" value="1"/>
</dbReference>
<keyword evidence="8 10" id="KW-0472">Membrane</keyword>
<evidence type="ECO:0000313" key="12">
    <source>
        <dbReference type="EMBL" id="MDQ0361732.1"/>
    </source>
</evidence>
<keyword evidence="13" id="KW-1185">Reference proteome</keyword>
<organism evidence="12 13">
    <name type="scientific">Breznakia pachnodae</name>
    <dbReference type="NCBI Taxonomy" id="265178"/>
    <lineage>
        <taxon>Bacteria</taxon>
        <taxon>Bacillati</taxon>
        <taxon>Bacillota</taxon>
        <taxon>Erysipelotrichia</taxon>
        <taxon>Erysipelotrichales</taxon>
        <taxon>Erysipelotrichaceae</taxon>
        <taxon>Breznakia</taxon>
    </lineage>
</organism>
<keyword evidence="5" id="KW-0547">Nucleotide-binding</keyword>
<comment type="similarity">
    <text evidence="9">Belongs to the ABC transporter superfamily. Macrolide exporter (TC 3.A.1.122) family.</text>
</comment>
<protein>
    <submittedName>
        <fullName evidence="12">ABC transport system permease protein</fullName>
    </submittedName>
</protein>
<keyword evidence="6" id="KW-0067">ATP-binding</keyword>
<evidence type="ECO:0000256" key="7">
    <source>
        <dbReference type="ARBA" id="ARBA00022989"/>
    </source>
</evidence>
<dbReference type="InterPro" id="IPR027417">
    <property type="entry name" value="P-loop_NTPase"/>
</dbReference>
<dbReference type="Gene3D" id="3.40.50.300">
    <property type="entry name" value="P-loop containing nucleotide triphosphate hydrolases"/>
    <property type="match status" value="1"/>
</dbReference>
<keyword evidence="2" id="KW-0813">Transport</keyword>
<proteinExistence type="inferred from homology"/>
<keyword evidence="7 10" id="KW-1133">Transmembrane helix</keyword>
<evidence type="ECO:0000313" key="13">
    <source>
        <dbReference type="Proteomes" id="UP001230220"/>
    </source>
</evidence>
<dbReference type="InterPro" id="IPR003593">
    <property type="entry name" value="AAA+_ATPase"/>
</dbReference>
<comment type="subcellular location">
    <subcellularLocation>
        <location evidence="1">Cell inner membrane</location>
        <topology evidence="1">Multi-pass membrane protein</topology>
    </subcellularLocation>
</comment>
<evidence type="ECO:0000256" key="6">
    <source>
        <dbReference type="ARBA" id="ARBA00022840"/>
    </source>
</evidence>
<evidence type="ECO:0000256" key="5">
    <source>
        <dbReference type="ARBA" id="ARBA00022741"/>
    </source>
</evidence>
<dbReference type="CDD" id="cd03255">
    <property type="entry name" value="ABC_MJ0796_LolCDE_FtsE"/>
    <property type="match status" value="1"/>
</dbReference>
<dbReference type="InterPro" id="IPR003838">
    <property type="entry name" value="ABC3_permease_C"/>
</dbReference>
<dbReference type="PANTHER" id="PTHR42798:SF6">
    <property type="entry name" value="CELL DIVISION ATP-BINDING PROTEIN FTSE"/>
    <property type="match status" value="1"/>
</dbReference>
<dbReference type="Proteomes" id="UP001230220">
    <property type="component" value="Unassembled WGS sequence"/>
</dbReference>